<dbReference type="Proteomes" id="UP000794436">
    <property type="component" value="Unassembled WGS sequence"/>
</dbReference>
<feature type="compositionally biased region" description="Low complexity" evidence="5">
    <location>
        <begin position="484"/>
        <end position="501"/>
    </location>
</feature>
<proteinExistence type="predicted"/>
<evidence type="ECO:0000256" key="1">
    <source>
        <dbReference type="ARBA" id="ARBA00004496"/>
    </source>
</evidence>
<dbReference type="EMBL" id="SPLM01000144">
    <property type="protein sequence ID" value="TMW57268.1"/>
    <property type="molecule type" value="Genomic_DNA"/>
</dbReference>
<dbReference type="Pfam" id="PF10366">
    <property type="entry name" value="Vps39_1"/>
    <property type="match status" value="1"/>
</dbReference>
<sequence>MSSEIDFGQRAAFRTTPLVNNFDGKIECVTHYSSRVVIGSSDGRLVMFDTRKGPNTSASVTFSFEHGRPVEQLLAVPHIRMVIVVANGEISAHGATDLKPLPFDFSKVNTHQARLVCINLRGPPHFRLGIALLKKKAVMIYQYHNSDKTYKYLREFPTPETPEAMAWYRNKVIVGLRKTYVILNDKSGESQTVNSPGLQDLQSFPIVKLLPKEEALITVMDKVGVYVGLNGEPLPKNSINWTQSPSSVEFTAPYLVGLIPRVGVEIHSTADNSFVQMLPISRVSCIFSNGMKWDMEPRPGGDSEDVVIVGVRDGSKSAVLKVEQMPMDQQIGELLDRGKIEEAQDIVKKAINGLPSEKQRSKIKRFQRQAMVALLRRLEFDSAVDYMYRSAVEPCELIAFFPEFQCASFAYEPAILKPEVLPRGSSSSPDIKSVINEILEHQHTNLASEIARATPEDLQQAATKALMKFLDRYKKHMREKAQSRSRAASRARSASIASSGSNGPKDARRAEAIDTALFRLYVTFKKQKELVTLIEENSTDAEGCNLELESCQTLLSKHHLYYELGQLLLLQGKHREAVEVYARLHSGEQKQSNVPKNPVEAAIEVLIQAPADQDALVYEQSIWIMKATAVKNALRVFTERRVKMSSNDVVEHLKKNSDDPAIVQKYLETLVKSERDQYTNSTSNGNRQSQSLDVNDSYSNFLAGDNEVEVVVPTDTTAVDPHHTRLAIEYIDEVLKLVQAGEAPSKSSPGKEPGPLGEARKRLLKFLKAGSSRYDVSQLMTKIRSTPLFNELIILCGRGNLHEDAVRALVTELNDLKGAESYAVKYGVRTASVEKKTKTERNGALLELLKICFNPTDESKRAAYEDYAFQLLGRHGKTMDGKLVLEIIPPTTPLHKLAEYFSQCLPHSAHNVRETRITKSLSNVYNLQVQCERVDKLSQSVEVDAHTLCESCKKRIGDIVFVVYPNGKLVHYNCTNGKLDVCPVTGEQFTS</sequence>
<dbReference type="Pfam" id="PF10367">
    <property type="entry name" value="zf-Vps39_C"/>
    <property type="match status" value="1"/>
</dbReference>
<dbReference type="Pfam" id="PF00780">
    <property type="entry name" value="CNH"/>
    <property type="match status" value="1"/>
</dbReference>
<name>A0A8K1FFY2_PYTOL</name>
<gene>
    <name evidence="7" type="ORF">Poli38472_003193</name>
</gene>
<dbReference type="AlphaFoldDB" id="A0A8K1FFY2"/>
<organism evidence="7 8">
    <name type="scientific">Pythium oligandrum</name>
    <name type="common">Mycoparasitic fungus</name>
    <dbReference type="NCBI Taxonomy" id="41045"/>
    <lineage>
        <taxon>Eukaryota</taxon>
        <taxon>Sar</taxon>
        <taxon>Stramenopiles</taxon>
        <taxon>Oomycota</taxon>
        <taxon>Peronosporomycetes</taxon>
        <taxon>Pythiales</taxon>
        <taxon>Pythiaceae</taxon>
        <taxon>Pythium</taxon>
    </lineage>
</organism>
<evidence type="ECO:0000256" key="3">
    <source>
        <dbReference type="ARBA" id="ARBA00022490"/>
    </source>
</evidence>
<dbReference type="PANTHER" id="PTHR12894:SF27">
    <property type="entry name" value="TRANSFORMING GROWTH FACTOR-BETA RECEPTOR-ASSOCIATED PROTEIN 1"/>
    <property type="match status" value="1"/>
</dbReference>
<keyword evidence="8" id="KW-1185">Reference proteome</keyword>
<dbReference type="OrthoDB" id="5325112at2759"/>
<comment type="caution">
    <text evidence="7">The sequence shown here is derived from an EMBL/GenBank/DDBJ whole genome shotgun (WGS) entry which is preliminary data.</text>
</comment>
<keyword evidence="2" id="KW-0813">Transport</keyword>
<protein>
    <recommendedName>
        <fullName evidence="6">CNH domain-containing protein</fullName>
    </recommendedName>
</protein>
<keyword evidence="4" id="KW-0653">Protein transport</keyword>
<reference evidence="7" key="1">
    <citation type="submission" date="2019-03" db="EMBL/GenBank/DDBJ databases">
        <title>Long read genome sequence of the mycoparasitic Pythium oligandrum ATCC 38472 isolated from sugarbeet rhizosphere.</title>
        <authorList>
            <person name="Gaulin E."/>
        </authorList>
    </citation>
    <scope>NUCLEOTIDE SEQUENCE</scope>
    <source>
        <strain evidence="7">ATCC 38472_TT</strain>
    </source>
</reference>
<dbReference type="GO" id="GO:0016020">
    <property type="term" value="C:membrane"/>
    <property type="evidence" value="ECO:0007669"/>
    <property type="project" value="TreeGrafter"/>
</dbReference>
<dbReference type="GO" id="GO:0005737">
    <property type="term" value="C:cytoplasm"/>
    <property type="evidence" value="ECO:0007669"/>
    <property type="project" value="UniProtKB-SubCell"/>
</dbReference>
<dbReference type="GO" id="GO:0034058">
    <property type="term" value="P:endosomal vesicle fusion"/>
    <property type="evidence" value="ECO:0007669"/>
    <property type="project" value="TreeGrafter"/>
</dbReference>
<evidence type="ECO:0000256" key="4">
    <source>
        <dbReference type="ARBA" id="ARBA00022927"/>
    </source>
</evidence>
<dbReference type="InterPro" id="IPR019453">
    <property type="entry name" value="VPS39/TGFA1_Znf"/>
</dbReference>
<evidence type="ECO:0000256" key="5">
    <source>
        <dbReference type="SAM" id="MobiDB-lite"/>
    </source>
</evidence>
<dbReference type="InterPro" id="IPR001180">
    <property type="entry name" value="CNH_dom"/>
</dbReference>
<dbReference type="PROSITE" id="PS50219">
    <property type="entry name" value="CNH"/>
    <property type="match status" value="1"/>
</dbReference>
<keyword evidence="3" id="KW-0963">Cytoplasm</keyword>
<dbReference type="InterPro" id="IPR019452">
    <property type="entry name" value="VPS39/TGF_beta_rcpt-assoc_1"/>
</dbReference>
<feature type="region of interest" description="Disordered" evidence="5">
    <location>
        <begin position="480"/>
        <end position="508"/>
    </location>
</feature>
<comment type="subcellular location">
    <subcellularLocation>
        <location evidence="1">Cytoplasm</location>
    </subcellularLocation>
</comment>
<evidence type="ECO:0000313" key="7">
    <source>
        <dbReference type="EMBL" id="TMW57268.1"/>
    </source>
</evidence>
<evidence type="ECO:0000256" key="2">
    <source>
        <dbReference type="ARBA" id="ARBA00022448"/>
    </source>
</evidence>
<dbReference type="InterPro" id="IPR032914">
    <property type="entry name" value="Vam6/VPS39/TRAP1"/>
</dbReference>
<dbReference type="GO" id="GO:0015031">
    <property type="term" value="P:protein transport"/>
    <property type="evidence" value="ECO:0007669"/>
    <property type="project" value="UniProtKB-KW"/>
</dbReference>
<accession>A0A8K1FFY2</accession>
<dbReference type="GO" id="GO:0006914">
    <property type="term" value="P:autophagy"/>
    <property type="evidence" value="ECO:0007669"/>
    <property type="project" value="TreeGrafter"/>
</dbReference>
<evidence type="ECO:0000259" key="6">
    <source>
        <dbReference type="PROSITE" id="PS50219"/>
    </source>
</evidence>
<evidence type="ECO:0000313" key="8">
    <source>
        <dbReference type="Proteomes" id="UP000794436"/>
    </source>
</evidence>
<feature type="domain" description="CNH" evidence="6">
    <location>
        <begin position="23"/>
        <end position="293"/>
    </location>
</feature>
<dbReference type="PANTHER" id="PTHR12894">
    <property type="entry name" value="CNH DOMAIN CONTAINING"/>
    <property type="match status" value="1"/>
</dbReference>